<feature type="domain" description="C-type lectin" evidence="2">
    <location>
        <begin position="1"/>
        <end position="49"/>
    </location>
</feature>
<name>A0AA89BKX0_PINIB</name>
<accession>A0AA89BKX0</accession>
<organism evidence="3 4">
    <name type="scientific">Pinctada imbricata</name>
    <name type="common">Atlantic pearl-oyster</name>
    <name type="synonym">Pinctada martensii</name>
    <dbReference type="NCBI Taxonomy" id="66713"/>
    <lineage>
        <taxon>Eukaryota</taxon>
        <taxon>Metazoa</taxon>
        <taxon>Spiralia</taxon>
        <taxon>Lophotrochozoa</taxon>
        <taxon>Mollusca</taxon>
        <taxon>Bivalvia</taxon>
        <taxon>Autobranchia</taxon>
        <taxon>Pteriomorphia</taxon>
        <taxon>Pterioida</taxon>
        <taxon>Pterioidea</taxon>
        <taxon>Pteriidae</taxon>
        <taxon>Pinctada</taxon>
    </lineage>
</organism>
<gene>
    <name evidence="3" type="ORF">FSP39_017644</name>
</gene>
<comment type="caution">
    <text evidence="3">The sequence shown here is derived from an EMBL/GenBank/DDBJ whole genome shotgun (WGS) entry which is preliminary data.</text>
</comment>
<feature type="region of interest" description="Disordered" evidence="1">
    <location>
        <begin position="1"/>
        <end position="24"/>
    </location>
</feature>
<sequence>MLPVQGTDWRYGEPNNGNGYHSEDCVEMDPPTGNWNDVICNLQLNFICEISTNS</sequence>
<dbReference type="Pfam" id="PF00059">
    <property type="entry name" value="Lectin_C"/>
    <property type="match status" value="1"/>
</dbReference>
<protein>
    <recommendedName>
        <fullName evidence="2">C-type lectin domain-containing protein</fullName>
    </recommendedName>
</protein>
<dbReference type="InterPro" id="IPR016187">
    <property type="entry name" value="CTDL_fold"/>
</dbReference>
<evidence type="ECO:0000259" key="2">
    <source>
        <dbReference type="PROSITE" id="PS50041"/>
    </source>
</evidence>
<dbReference type="Proteomes" id="UP001186944">
    <property type="component" value="Unassembled WGS sequence"/>
</dbReference>
<proteinExistence type="predicted"/>
<evidence type="ECO:0000256" key="1">
    <source>
        <dbReference type="SAM" id="MobiDB-lite"/>
    </source>
</evidence>
<dbReference type="InterPro" id="IPR001304">
    <property type="entry name" value="C-type_lectin-like"/>
</dbReference>
<keyword evidence="4" id="KW-1185">Reference proteome</keyword>
<dbReference type="InterPro" id="IPR050111">
    <property type="entry name" value="C-type_lectin/snaclec_domain"/>
</dbReference>
<dbReference type="PANTHER" id="PTHR22803">
    <property type="entry name" value="MANNOSE, PHOSPHOLIPASE, LECTIN RECEPTOR RELATED"/>
    <property type="match status" value="1"/>
</dbReference>
<evidence type="ECO:0000313" key="3">
    <source>
        <dbReference type="EMBL" id="KAK3086383.1"/>
    </source>
</evidence>
<dbReference type="InterPro" id="IPR016186">
    <property type="entry name" value="C-type_lectin-like/link_sf"/>
</dbReference>
<dbReference type="EMBL" id="VSWD01000012">
    <property type="protein sequence ID" value="KAK3086383.1"/>
    <property type="molecule type" value="Genomic_DNA"/>
</dbReference>
<dbReference type="SUPFAM" id="SSF56436">
    <property type="entry name" value="C-type lectin-like"/>
    <property type="match status" value="1"/>
</dbReference>
<reference evidence="3" key="1">
    <citation type="submission" date="2019-08" db="EMBL/GenBank/DDBJ databases">
        <title>The improved chromosome-level genome for the pearl oyster Pinctada fucata martensii using PacBio sequencing and Hi-C.</title>
        <authorList>
            <person name="Zheng Z."/>
        </authorList>
    </citation>
    <scope>NUCLEOTIDE SEQUENCE</scope>
    <source>
        <strain evidence="3">ZZ-2019</strain>
        <tissue evidence="3">Adductor muscle</tissue>
    </source>
</reference>
<dbReference type="Gene3D" id="3.10.100.10">
    <property type="entry name" value="Mannose-Binding Protein A, subunit A"/>
    <property type="match status" value="1"/>
</dbReference>
<evidence type="ECO:0000313" key="4">
    <source>
        <dbReference type="Proteomes" id="UP001186944"/>
    </source>
</evidence>
<dbReference type="AlphaFoldDB" id="A0AA89BKX0"/>
<dbReference type="PROSITE" id="PS50041">
    <property type="entry name" value="C_TYPE_LECTIN_2"/>
    <property type="match status" value="1"/>
</dbReference>